<dbReference type="PANTHER" id="PTHR10334">
    <property type="entry name" value="CYSTEINE-RICH SECRETORY PROTEIN-RELATED"/>
    <property type="match status" value="1"/>
</dbReference>
<sequence length="503" mass="57672">MEYLEADCYVRKFQFPITMHELVSTQTPTDDCSLVGNEPWTFVKITDILNSSGTSETLWNNLPELSRRLDIPSGICCCMKRRLSTDTATNTEILYEILEAWRMKAARDASIFLLIRVLEKMGLNDSADALRNEMPQHQRNQSKLLLFKDDIIHSTKWEHLSESLKIEIGEKLIDYQCKKIKLNQLGQDVEKYLDGITLKSLANDEDSRDARSIISCLLGRRDMFAKAGTGVCWVEKQHKLHPIDDQGIRFSRCHANLRFEDNAWQYHYDFQINIQKRLGNDPNENQKPTKEYPTTLQDSSKGDYPFRGLAHCLIEIIEQNNGAEDLAALNSHWLNPKPFAQATLDRENENRARHGVPPFTLHSELSSQAQWHAEELARICKMIHIKSNPDYGRSHPDARLNGTLTGESVSRNTALSLTDNEMGVDAANRFYAEIKHFSWPVPDDYYKKGDVSHFLSSVWKSTEFAGYGIGRSNGCNYAYVVARYFHPGPRYIRAIRENILPPI</sequence>
<dbReference type="SMART" id="SM00198">
    <property type="entry name" value="SCP"/>
    <property type="match status" value="1"/>
</dbReference>
<dbReference type="InterPro" id="IPR001283">
    <property type="entry name" value="CRISP-related"/>
</dbReference>
<dbReference type="EMBL" id="CAXLJM020000086">
    <property type="protein sequence ID" value="CAL8131007.1"/>
    <property type="molecule type" value="Genomic_DNA"/>
</dbReference>
<feature type="region of interest" description="Disordered" evidence="1">
    <location>
        <begin position="278"/>
        <end position="300"/>
    </location>
</feature>
<evidence type="ECO:0000256" key="1">
    <source>
        <dbReference type="SAM" id="MobiDB-lite"/>
    </source>
</evidence>
<dbReference type="Gene3D" id="3.40.33.10">
    <property type="entry name" value="CAP"/>
    <property type="match status" value="1"/>
</dbReference>
<dbReference type="PROSITE" id="PS50017">
    <property type="entry name" value="DEATH_DOMAIN"/>
    <property type="match status" value="1"/>
</dbReference>
<protein>
    <recommendedName>
        <fullName evidence="2">Death domain-containing protein</fullName>
    </recommendedName>
</protein>
<dbReference type="Proteomes" id="UP001642540">
    <property type="component" value="Unassembled WGS sequence"/>
</dbReference>
<feature type="domain" description="Death" evidence="2">
    <location>
        <begin position="81"/>
        <end position="134"/>
    </location>
</feature>
<feature type="compositionally biased region" description="Polar residues" evidence="1">
    <location>
        <begin position="282"/>
        <end position="299"/>
    </location>
</feature>
<reference evidence="3 4" key="1">
    <citation type="submission" date="2024-08" db="EMBL/GenBank/DDBJ databases">
        <authorList>
            <person name="Cucini C."/>
            <person name="Frati F."/>
        </authorList>
    </citation>
    <scope>NUCLEOTIDE SEQUENCE [LARGE SCALE GENOMIC DNA]</scope>
</reference>
<evidence type="ECO:0000259" key="2">
    <source>
        <dbReference type="PROSITE" id="PS50017"/>
    </source>
</evidence>
<dbReference type="SUPFAM" id="SSF47986">
    <property type="entry name" value="DEATH domain"/>
    <property type="match status" value="1"/>
</dbReference>
<dbReference type="InterPro" id="IPR014044">
    <property type="entry name" value="CAP_dom"/>
</dbReference>
<comment type="caution">
    <text evidence="3">The sequence shown here is derived from an EMBL/GenBank/DDBJ whole genome shotgun (WGS) entry which is preliminary data.</text>
</comment>
<keyword evidence="4" id="KW-1185">Reference proteome</keyword>
<organism evidence="3 4">
    <name type="scientific">Orchesella dallaii</name>
    <dbReference type="NCBI Taxonomy" id="48710"/>
    <lineage>
        <taxon>Eukaryota</taxon>
        <taxon>Metazoa</taxon>
        <taxon>Ecdysozoa</taxon>
        <taxon>Arthropoda</taxon>
        <taxon>Hexapoda</taxon>
        <taxon>Collembola</taxon>
        <taxon>Entomobryomorpha</taxon>
        <taxon>Entomobryoidea</taxon>
        <taxon>Orchesellidae</taxon>
        <taxon>Orchesellinae</taxon>
        <taxon>Orchesella</taxon>
    </lineage>
</organism>
<dbReference type="InterPro" id="IPR035940">
    <property type="entry name" value="CAP_sf"/>
</dbReference>
<dbReference type="InterPro" id="IPR011029">
    <property type="entry name" value="DEATH-like_dom_sf"/>
</dbReference>
<gene>
    <name evidence="3" type="ORF">ODALV1_LOCUS23984</name>
</gene>
<dbReference type="SUPFAM" id="SSF55797">
    <property type="entry name" value="PR-1-like"/>
    <property type="match status" value="1"/>
</dbReference>
<evidence type="ECO:0000313" key="4">
    <source>
        <dbReference type="Proteomes" id="UP001642540"/>
    </source>
</evidence>
<proteinExistence type="predicted"/>
<dbReference type="InterPro" id="IPR000488">
    <property type="entry name" value="Death_dom"/>
</dbReference>
<dbReference type="Gene3D" id="1.10.533.10">
    <property type="entry name" value="Death Domain, Fas"/>
    <property type="match status" value="1"/>
</dbReference>
<dbReference type="Pfam" id="PF00188">
    <property type="entry name" value="CAP"/>
    <property type="match status" value="1"/>
</dbReference>
<dbReference type="CDD" id="cd01670">
    <property type="entry name" value="Death"/>
    <property type="match status" value="1"/>
</dbReference>
<accession>A0ABP1RMM6</accession>
<dbReference type="Pfam" id="PF00531">
    <property type="entry name" value="Death"/>
    <property type="match status" value="1"/>
</dbReference>
<name>A0ABP1RMM6_9HEXA</name>
<evidence type="ECO:0000313" key="3">
    <source>
        <dbReference type="EMBL" id="CAL8131007.1"/>
    </source>
</evidence>